<dbReference type="AlphaFoldDB" id="A0A6P9EEQ8"/>
<evidence type="ECO:0000313" key="3">
    <source>
        <dbReference type="RefSeq" id="XP_035545924.1"/>
    </source>
</evidence>
<organism evidence="2 3">
    <name type="scientific">Juglans regia</name>
    <name type="common">English walnut</name>
    <dbReference type="NCBI Taxonomy" id="51240"/>
    <lineage>
        <taxon>Eukaryota</taxon>
        <taxon>Viridiplantae</taxon>
        <taxon>Streptophyta</taxon>
        <taxon>Embryophyta</taxon>
        <taxon>Tracheophyta</taxon>
        <taxon>Spermatophyta</taxon>
        <taxon>Magnoliopsida</taxon>
        <taxon>eudicotyledons</taxon>
        <taxon>Gunneridae</taxon>
        <taxon>Pentapetalae</taxon>
        <taxon>rosids</taxon>
        <taxon>fabids</taxon>
        <taxon>Fagales</taxon>
        <taxon>Juglandaceae</taxon>
        <taxon>Juglans</taxon>
    </lineage>
</organism>
<proteinExistence type="predicted"/>
<gene>
    <name evidence="3" type="primary">LOC109018521</name>
</gene>
<feature type="region of interest" description="Disordered" evidence="1">
    <location>
        <begin position="99"/>
        <end position="138"/>
    </location>
</feature>
<keyword evidence="2" id="KW-1185">Reference proteome</keyword>
<dbReference type="GeneID" id="109018521"/>
<reference evidence="3" key="1">
    <citation type="submission" date="2025-08" db="UniProtKB">
        <authorList>
            <consortium name="RefSeq"/>
        </authorList>
    </citation>
    <scope>IDENTIFICATION</scope>
    <source>
        <tissue evidence="3">Leaves</tissue>
    </source>
</reference>
<dbReference type="Proteomes" id="UP000235220">
    <property type="component" value="Chromosome 5"/>
</dbReference>
<dbReference type="KEGG" id="jre:109018521"/>
<feature type="compositionally biased region" description="Polar residues" evidence="1">
    <location>
        <begin position="104"/>
        <end position="129"/>
    </location>
</feature>
<accession>A0A6P9EEQ8</accession>
<dbReference type="OrthoDB" id="10250354at2759"/>
<evidence type="ECO:0000313" key="2">
    <source>
        <dbReference type="Proteomes" id="UP000235220"/>
    </source>
</evidence>
<dbReference type="InParanoid" id="A0A6P9EEQ8"/>
<protein>
    <submittedName>
        <fullName evidence="3">Uncharacterized protein LOC109018521</fullName>
    </submittedName>
</protein>
<name>A0A6P9EEQ8_JUGRE</name>
<sequence length="208" mass="22846">MGGVAYGGNWKEEWATASGVGRRLRYRVRRKIGRGATEGVPRSGFDGIGDFFRDVKGEFQNWEASAASVQGKPKSLWEELAEIGEEFVEFLEKELNITDEDAESYNSNGPQTGSSFRTSGTDRTGSGSENKAGKGSSIEENIDDIEAVLAQLKKELGGFMGGECHLCSKADDIEASLAKPQKMPRIFFNISDQCRTLKKKMKMDIDNA</sequence>
<evidence type="ECO:0000256" key="1">
    <source>
        <dbReference type="SAM" id="MobiDB-lite"/>
    </source>
</evidence>
<dbReference type="RefSeq" id="XP_035545924.1">
    <property type="nucleotide sequence ID" value="XM_035690031.1"/>
</dbReference>